<dbReference type="InterPro" id="IPR052359">
    <property type="entry name" value="HTH-type_reg/antitoxin"/>
</dbReference>
<evidence type="ECO:0000313" key="6">
    <source>
        <dbReference type="Proteomes" id="UP000772151"/>
    </source>
</evidence>
<proteinExistence type="predicted"/>
<dbReference type="SUPFAM" id="SSF47413">
    <property type="entry name" value="lambda repressor-like DNA-binding domains"/>
    <property type="match status" value="1"/>
</dbReference>
<dbReference type="RefSeq" id="WP_303669196.1">
    <property type="nucleotide sequence ID" value="NZ_SVCA01000004.1"/>
</dbReference>
<keyword evidence="3" id="KW-0804">Transcription</keyword>
<accession>A0A927ZZ03</accession>
<evidence type="ECO:0000256" key="2">
    <source>
        <dbReference type="ARBA" id="ARBA00023125"/>
    </source>
</evidence>
<dbReference type="AlphaFoldDB" id="A0A927ZZ03"/>
<evidence type="ECO:0000256" key="1">
    <source>
        <dbReference type="ARBA" id="ARBA00023015"/>
    </source>
</evidence>
<sequence>MSEKFSPITAGIIDGLNEAILDAKGVHVEGLRKTVIYPVKPKEIREKLNMSQQEFSKAYGIPLATLRNWEQGRRKLDTTAIAYLKTIMRFPKEVMVAQMT</sequence>
<protein>
    <submittedName>
        <fullName evidence="5">Helix-turn-helix domain-containing protein</fullName>
    </submittedName>
</protein>
<name>A0A927ZZ03_SELRU</name>
<reference evidence="5" key="1">
    <citation type="submission" date="2019-04" db="EMBL/GenBank/DDBJ databases">
        <title>Evolution of Biomass-Degrading Anaerobic Consortia Revealed by Metagenomics.</title>
        <authorList>
            <person name="Peng X."/>
        </authorList>
    </citation>
    <scope>NUCLEOTIDE SEQUENCE</scope>
    <source>
        <strain evidence="5">SIG242</strain>
    </source>
</reference>
<dbReference type="PANTHER" id="PTHR36511:SF4">
    <property type="entry name" value="ANTITOXIN MQSA"/>
    <property type="match status" value="1"/>
</dbReference>
<dbReference type="InterPro" id="IPR001387">
    <property type="entry name" value="Cro/C1-type_HTH"/>
</dbReference>
<feature type="domain" description="HTH cro/C1-type" evidence="4">
    <location>
        <begin position="42"/>
        <end position="81"/>
    </location>
</feature>
<dbReference type="CDD" id="cd00093">
    <property type="entry name" value="HTH_XRE"/>
    <property type="match status" value="1"/>
</dbReference>
<keyword evidence="2" id="KW-0238">DNA-binding</keyword>
<evidence type="ECO:0000256" key="3">
    <source>
        <dbReference type="ARBA" id="ARBA00023163"/>
    </source>
</evidence>
<dbReference type="Gene3D" id="1.10.260.40">
    <property type="entry name" value="lambda repressor-like DNA-binding domains"/>
    <property type="match status" value="1"/>
</dbReference>
<dbReference type="GO" id="GO:0003677">
    <property type="term" value="F:DNA binding"/>
    <property type="evidence" value="ECO:0007669"/>
    <property type="project" value="UniProtKB-KW"/>
</dbReference>
<gene>
    <name evidence="5" type="ORF">E7203_06455</name>
</gene>
<evidence type="ECO:0000259" key="4">
    <source>
        <dbReference type="PROSITE" id="PS50943"/>
    </source>
</evidence>
<dbReference type="Pfam" id="PF01381">
    <property type="entry name" value="HTH_3"/>
    <property type="match status" value="1"/>
</dbReference>
<dbReference type="Proteomes" id="UP000772151">
    <property type="component" value="Unassembled WGS sequence"/>
</dbReference>
<dbReference type="InterPro" id="IPR010982">
    <property type="entry name" value="Lambda_DNA-bd_dom_sf"/>
</dbReference>
<organism evidence="5 6">
    <name type="scientific">Selenomonas ruminantium</name>
    <dbReference type="NCBI Taxonomy" id="971"/>
    <lineage>
        <taxon>Bacteria</taxon>
        <taxon>Bacillati</taxon>
        <taxon>Bacillota</taxon>
        <taxon>Negativicutes</taxon>
        <taxon>Selenomonadales</taxon>
        <taxon>Selenomonadaceae</taxon>
        <taxon>Selenomonas</taxon>
    </lineage>
</organism>
<dbReference type="PROSITE" id="PS50943">
    <property type="entry name" value="HTH_CROC1"/>
    <property type="match status" value="1"/>
</dbReference>
<evidence type="ECO:0000313" key="5">
    <source>
        <dbReference type="EMBL" id="MBE6085093.1"/>
    </source>
</evidence>
<comment type="caution">
    <text evidence="5">The sequence shown here is derived from an EMBL/GenBank/DDBJ whole genome shotgun (WGS) entry which is preliminary data.</text>
</comment>
<keyword evidence="1" id="KW-0805">Transcription regulation</keyword>
<dbReference type="EMBL" id="SVCA01000004">
    <property type="protein sequence ID" value="MBE6085093.1"/>
    <property type="molecule type" value="Genomic_DNA"/>
</dbReference>
<dbReference type="PANTHER" id="PTHR36511">
    <property type="entry name" value="MERR FAMILY BACTERIAL REGULATORY PROTEIN"/>
    <property type="match status" value="1"/>
</dbReference>